<accession>A0ABW4ZV40</accession>
<sequence>MTEKKRWHVVLDPGHGGSDHGFGTETLVEKDVNLAVCSRLKTILEASGVDVLMTRTADVDVEPIKRAELAHAMEADLFVSWHCDYLEDEVVSGVSLWVGDHVEERYMIEFDAIGDAIVEATKQIMLGVFQDHDNVLSLLHVPAVMIRGAFLSNEEDHELCKSPNFLQAQAQGTARGILKVLHRLSLIE</sequence>
<dbReference type="InterPro" id="IPR002508">
    <property type="entry name" value="MurNAc-LAA_cat"/>
</dbReference>
<comment type="caution">
    <text evidence="3">The sequence shown here is derived from an EMBL/GenBank/DDBJ whole genome shotgun (WGS) entry which is preliminary data.</text>
</comment>
<dbReference type="SUPFAM" id="SSF53187">
    <property type="entry name" value="Zn-dependent exopeptidases"/>
    <property type="match status" value="1"/>
</dbReference>
<dbReference type="PANTHER" id="PTHR30404">
    <property type="entry name" value="N-ACETYLMURAMOYL-L-ALANINE AMIDASE"/>
    <property type="match status" value="1"/>
</dbReference>
<feature type="domain" description="MurNAc-LAA" evidence="2">
    <location>
        <begin position="67"/>
        <end position="178"/>
    </location>
</feature>
<keyword evidence="1" id="KW-0378">Hydrolase</keyword>
<dbReference type="CDD" id="cd02696">
    <property type="entry name" value="MurNAc-LAA"/>
    <property type="match status" value="1"/>
</dbReference>
<dbReference type="RefSeq" id="WP_386044736.1">
    <property type="nucleotide sequence ID" value="NZ_JBHUIO010000005.1"/>
</dbReference>
<protein>
    <submittedName>
        <fullName evidence="3">N-acetylmuramoyl-L-alanine amidase</fullName>
    </submittedName>
</protein>
<name>A0ABW4ZV40_9BACL</name>
<dbReference type="Gene3D" id="3.40.630.40">
    <property type="entry name" value="Zn-dependent exopeptidases"/>
    <property type="match status" value="1"/>
</dbReference>
<gene>
    <name evidence="3" type="ORF">ACFSOY_05885</name>
</gene>
<dbReference type="Pfam" id="PF01520">
    <property type="entry name" value="Amidase_3"/>
    <property type="match status" value="1"/>
</dbReference>
<dbReference type="EMBL" id="JBHUIO010000005">
    <property type="protein sequence ID" value="MFD2169519.1"/>
    <property type="molecule type" value="Genomic_DNA"/>
</dbReference>
<evidence type="ECO:0000313" key="4">
    <source>
        <dbReference type="Proteomes" id="UP001597343"/>
    </source>
</evidence>
<keyword evidence="4" id="KW-1185">Reference proteome</keyword>
<dbReference type="PANTHER" id="PTHR30404:SF0">
    <property type="entry name" value="N-ACETYLMURAMOYL-L-ALANINE AMIDASE AMIC"/>
    <property type="match status" value="1"/>
</dbReference>
<evidence type="ECO:0000256" key="1">
    <source>
        <dbReference type="ARBA" id="ARBA00022801"/>
    </source>
</evidence>
<evidence type="ECO:0000259" key="2">
    <source>
        <dbReference type="SMART" id="SM00646"/>
    </source>
</evidence>
<dbReference type="Proteomes" id="UP001597343">
    <property type="component" value="Unassembled WGS sequence"/>
</dbReference>
<organism evidence="3 4">
    <name type="scientific">Tumebacillus lipolyticus</name>
    <dbReference type="NCBI Taxonomy" id="1280370"/>
    <lineage>
        <taxon>Bacteria</taxon>
        <taxon>Bacillati</taxon>
        <taxon>Bacillota</taxon>
        <taxon>Bacilli</taxon>
        <taxon>Bacillales</taxon>
        <taxon>Alicyclobacillaceae</taxon>
        <taxon>Tumebacillus</taxon>
    </lineage>
</organism>
<proteinExistence type="predicted"/>
<dbReference type="InterPro" id="IPR050695">
    <property type="entry name" value="N-acetylmuramoyl_amidase_3"/>
</dbReference>
<evidence type="ECO:0000313" key="3">
    <source>
        <dbReference type="EMBL" id="MFD2169519.1"/>
    </source>
</evidence>
<reference evidence="4" key="1">
    <citation type="journal article" date="2019" name="Int. J. Syst. Evol. Microbiol.">
        <title>The Global Catalogue of Microorganisms (GCM) 10K type strain sequencing project: providing services to taxonomists for standard genome sequencing and annotation.</title>
        <authorList>
            <consortium name="The Broad Institute Genomics Platform"/>
            <consortium name="The Broad Institute Genome Sequencing Center for Infectious Disease"/>
            <person name="Wu L."/>
            <person name="Ma J."/>
        </authorList>
    </citation>
    <scope>NUCLEOTIDE SEQUENCE [LARGE SCALE GENOMIC DNA]</scope>
    <source>
        <strain evidence="4">CGMCC 1.13574</strain>
    </source>
</reference>
<dbReference type="SMART" id="SM00646">
    <property type="entry name" value="Ami_3"/>
    <property type="match status" value="1"/>
</dbReference>